<keyword evidence="1" id="KW-0472">Membrane</keyword>
<name>A0A4D6X122_9FLOR</name>
<dbReference type="PANTHER" id="PTHR30188">
    <property type="entry name" value="ABC TRANSPORTER PERMEASE PROTEIN-RELATED"/>
    <property type="match status" value="1"/>
</dbReference>
<feature type="transmembrane region" description="Helical" evidence="1">
    <location>
        <begin position="20"/>
        <end position="41"/>
    </location>
</feature>
<proteinExistence type="predicted"/>
<keyword evidence="1" id="KW-1133">Transmembrane helix</keyword>
<dbReference type="EMBL" id="MK814735">
    <property type="protein sequence ID" value="QCI08518.1"/>
    <property type="molecule type" value="Genomic_DNA"/>
</dbReference>
<dbReference type="GO" id="GO:0043190">
    <property type="term" value="C:ATP-binding cassette (ABC) transporter complex"/>
    <property type="evidence" value="ECO:0007669"/>
    <property type="project" value="InterPro"/>
</dbReference>
<gene>
    <name evidence="2" type="primary">ycf63</name>
</gene>
<reference evidence="2" key="2">
    <citation type="submission" date="2019-04" db="EMBL/GenBank/DDBJ databases">
        <authorList>
            <person name="Pasella M."/>
        </authorList>
    </citation>
    <scope>NUCLEOTIDE SEQUENCE</scope>
    <source>
        <strain evidence="2">PD2951</strain>
    </source>
</reference>
<geneLocation type="plastid" evidence="2"/>
<keyword evidence="2" id="KW-0934">Plastid</keyword>
<evidence type="ECO:0000256" key="1">
    <source>
        <dbReference type="SAM" id="Phobius"/>
    </source>
</evidence>
<reference evidence="2" key="1">
    <citation type="journal article" date="2019" name="Mol. Phylogenet. Evol.">
        <title>Morphological evolution and classification of the red algal order Ceramiales inferred using plastid phylogenomics.</title>
        <authorList>
            <person name="Diaz-Tapia P."/>
            <person name="Pasella M.M."/>
            <person name="Verbruggen H."/>
            <person name="Maggs C.A."/>
        </authorList>
    </citation>
    <scope>NUCLEOTIDE SEQUENCE</scope>
    <source>
        <strain evidence="2">PD2951</strain>
    </source>
</reference>
<feature type="transmembrane region" description="Helical" evidence="1">
    <location>
        <begin position="205"/>
        <end position="227"/>
    </location>
</feature>
<dbReference type="GO" id="GO:0005548">
    <property type="term" value="F:phospholipid transporter activity"/>
    <property type="evidence" value="ECO:0007669"/>
    <property type="project" value="TreeGrafter"/>
</dbReference>
<evidence type="ECO:0000313" key="2">
    <source>
        <dbReference type="EMBL" id="QCI08518.1"/>
    </source>
</evidence>
<dbReference type="Pfam" id="PF02405">
    <property type="entry name" value="MlaE"/>
    <property type="match status" value="1"/>
</dbReference>
<feature type="transmembrane region" description="Helical" evidence="1">
    <location>
        <begin position="48"/>
        <end position="66"/>
    </location>
</feature>
<dbReference type="PANTHER" id="PTHR30188:SF4">
    <property type="entry name" value="PROTEIN TRIGALACTOSYLDIACYLGLYCEROL 1, CHLOROPLASTIC"/>
    <property type="match status" value="1"/>
</dbReference>
<dbReference type="InterPro" id="IPR030802">
    <property type="entry name" value="Permease_MalE"/>
</dbReference>
<evidence type="ECO:0008006" key="3">
    <source>
        <dbReference type="Google" id="ProtNLM"/>
    </source>
</evidence>
<feature type="transmembrane region" description="Helical" evidence="1">
    <location>
        <begin position="130"/>
        <end position="150"/>
    </location>
</feature>
<keyword evidence="1" id="KW-0812">Transmembrane</keyword>
<accession>A0A4D6X122</accession>
<protein>
    <recommendedName>
        <fullName evidence="3">ABC transporter permease</fullName>
    </recommendedName>
</protein>
<feature type="transmembrane region" description="Helical" evidence="1">
    <location>
        <begin position="103"/>
        <end position="124"/>
    </location>
</feature>
<sequence>MSKFNCLYIDTDLVIQQMSIIGPDSLSIILLTSFFIGLIFSLQIVKEFLVLNANSFIGCVLTVTFLRELSPVLTSIILAGKIGSYFTSELASMKVTEQIDILYILNISPLSYLIIPRFFAFIIIAPILNLFSFFVTTTSSVFFCFTFYSISPNQFFDSCFANLYLFDIINSIIKIVVFSCSTCLISCFCGLNMQGGSKEIGVSTTVSVVSSLVSIFIINFILSYYMFDNVKPLLLI</sequence>
<dbReference type="AlphaFoldDB" id="A0A4D6X122"/>
<feature type="transmembrane region" description="Helical" evidence="1">
    <location>
        <begin position="171"/>
        <end position="193"/>
    </location>
</feature>
<organism evidence="2">
    <name type="scientific">Spermothamnion repens</name>
    <dbReference type="NCBI Taxonomy" id="31383"/>
    <lineage>
        <taxon>Eukaryota</taxon>
        <taxon>Rhodophyta</taxon>
        <taxon>Florideophyceae</taxon>
        <taxon>Rhodymeniophycidae</taxon>
        <taxon>Ceramiales</taxon>
        <taxon>Ceramiaceae</taxon>
        <taxon>Spermothamnion</taxon>
    </lineage>
</organism>